<dbReference type="Pfam" id="PF12323">
    <property type="entry name" value="HTH_OrfB_IS605"/>
    <property type="match status" value="1"/>
</dbReference>
<dbReference type="RefSeq" id="WP_242502203.1">
    <property type="nucleotide sequence ID" value="NZ_RYUO01000002.1"/>
</dbReference>
<protein>
    <submittedName>
        <fullName evidence="10">Transposase</fullName>
    </submittedName>
</protein>
<sequence>MSMTKRYNYRAYPTQGQCGELACLFGACRHAYNWAIEQRELMRRRHGRMQTYNQLSAMFTQHRHDPDHAWLTSVSSTPLQQAIRHADKAYQNFFRQYKAGRTRIVANQRTGRKRRTGLPRFKSRRDGEQAAEFTKSARFKIEHTHGCKWAFLTLPKVGTVKLRWTRDLPSQPSSVTIMRHADGTYEASFVVQAEQATAPAPIHEACGIDMGLESLMSIVHADGTRQKIPHPRTLARKARRLRKLDKQLARQRKGTSNHAKTLLLRARAYKHIQNQRKDMAYKLASTVTGENQAVALETLNVNALARTRMAKSLLDANWTRIITRITELCAQYGRTLVRIDRWYPSSQICSYCGRRDGRKPLNVRTWQCPACSTTLDRDYNAAVNILDAAGLAESLNARGDEVRRALAAADEAHLSTKREPTEPYAFI</sequence>
<keyword evidence="3" id="KW-0479">Metal-binding</keyword>
<keyword evidence="5" id="KW-0238">DNA-binding</keyword>
<dbReference type="NCBIfam" id="NF040570">
    <property type="entry name" value="guided_TnpB"/>
    <property type="match status" value="1"/>
</dbReference>
<dbReference type="Proteomes" id="UP000291920">
    <property type="component" value="Unassembled WGS sequence"/>
</dbReference>
<evidence type="ECO:0000259" key="7">
    <source>
        <dbReference type="Pfam" id="PF01385"/>
    </source>
</evidence>
<dbReference type="GO" id="GO:0032196">
    <property type="term" value="P:transposition"/>
    <property type="evidence" value="ECO:0007669"/>
    <property type="project" value="UniProtKB-KW"/>
</dbReference>
<evidence type="ECO:0000256" key="1">
    <source>
        <dbReference type="ARBA" id="ARBA00008761"/>
    </source>
</evidence>
<evidence type="ECO:0000259" key="8">
    <source>
        <dbReference type="Pfam" id="PF07282"/>
    </source>
</evidence>
<reference evidence="10 11" key="1">
    <citation type="submission" date="2018-12" db="EMBL/GenBank/DDBJ databases">
        <title>Unveiling genomic diversity among members of the Bifidobacterium pseudolongum species, a widely distributed gut commensal of the animal kingdom.</title>
        <authorList>
            <person name="Lugli G.A."/>
            <person name="Duranti S."/>
            <person name="Albert K."/>
            <person name="Mancabelli L."/>
            <person name="Napoli S."/>
            <person name="Viappiani A."/>
            <person name="Anzalone R."/>
            <person name="Longhi G."/>
            <person name="Milani C."/>
            <person name="Turroni F."/>
            <person name="Alessandri G."/>
            <person name="Sela D.A."/>
            <person name="Van Sinderen D."/>
            <person name="Ventura M."/>
        </authorList>
    </citation>
    <scope>NUCLEOTIDE SEQUENCE [LARGE SCALE GENOMIC DNA]</scope>
    <source>
        <strain evidence="10 11">2017B</strain>
    </source>
</reference>
<evidence type="ECO:0000256" key="4">
    <source>
        <dbReference type="ARBA" id="ARBA00022833"/>
    </source>
</evidence>
<evidence type="ECO:0000256" key="6">
    <source>
        <dbReference type="ARBA" id="ARBA00023172"/>
    </source>
</evidence>
<feature type="domain" description="Cas12f1-like TNB" evidence="8">
    <location>
        <begin position="318"/>
        <end position="385"/>
    </location>
</feature>
<accession>A0A4Q5AMM1</accession>
<evidence type="ECO:0000256" key="3">
    <source>
        <dbReference type="ARBA" id="ARBA00022723"/>
    </source>
</evidence>
<gene>
    <name evidence="10" type="ORF">PG2017B_0802</name>
</gene>
<dbReference type="Pfam" id="PF01385">
    <property type="entry name" value="OrfB_IS605"/>
    <property type="match status" value="1"/>
</dbReference>
<evidence type="ECO:0000313" key="10">
    <source>
        <dbReference type="EMBL" id="RYQ30992.1"/>
    </source>
</evidence>
<name>A0A4Q5AMM1_9BIFI</name>
<dbReference type="GO" id="GO:0003677">
    <property type="term" value="F:DNA binding"/>
    <property type="evidence" value="ECO:0007669"/>
    <property type="project" value="UniProtKB-KW"/>
</dbReference>
<dbReference type="InterPro" id="IPR010095">
    <property type="entry name" value="Cas12f1-like_TNB"/>
</dbReference>
<comment type="similarity">
    <text evidence="1">In the C-terminal section; belongs to the transposase 35 family.</text>
</comment>
<evidence type="ECO:0000256" key="2">
    <source>
        <dbReference type="ARBA" id="ARBA00022578"/>
    </source>
</evidence>
<keyword evidence="4" id="KW-0862">Zinc</keyword>
<proteinExistence type="inferred from homology"/>
<evidence type="ECO:0000259" key="9">
    <source>
        <dbReference type="Pfam" id="PF12323"/>
    </source>
</evidence>
<evidence type="ECO:0000256" key="5">
    <source>
        <dbReference type="ARBA" id="ARBA00023125"/>
    </source>
</evidence>
<dbReference type="GO" id="GO:0006310">
    <property type="term" value="P:DNA recombination"/>
    <property type="evidence" value="ECO:0007669"/>
    <property type="project" value="UniProtKB-KW"/>
</dbReference>
<dbReference type="InterPro" id="IPR021027">
    <property type="entry name" value="Transposase_put_HTH"/>
</dbReference>
<dbReference type="EMBL" id="RYUT01000002">
    <property type="protein sequence ID" value="RYQ30992.1"/>
    <property type="molecule type" value="Genomic_DNA"/>
</dbReference>
<organism evidence="10 11">
    <name type="scientific">Bifidobacterium pseudolongum subsp. globosum</name>
    <dbReference type="NCBI Taxonomy" id="1690"/>
    <lineage>
        <taxon>Bacteria</taxon>
        <taxon>Bacillati</taxon>
        <taxon>Actinomycetota</taxon>
        <taxon>Actinomycetes</taxon>
        <taxon>Bifidobacteriales</taxon>
        <taxon>Bifidobacteriaceae</taxon>
        <taxon>Bifidobacterium</taxon>
    </lineage>
</organism>
<evidence type="ECO:0000313" key="11">
    <source>
        <dbReference type="Proteomes" id="UP000291920"/>
    </source>
</evidence>
<comment type="caution">
    <text evidence="10">The sequence shown here is derived from an EMBL/GenBank/DDBJ whole genome shotgun (WGS) entry which is preliminary data.</text>
</comment>
<feature type="domain" description="Transposase putative helix-turn-helix" evidence="9">
    <location>
        <begin position="1"/>
        <end position="43"/>
    </location>
</feature>
<dbReference type="GO" id="GO:0046872">
    <property type="term" value="F:metal ion binding"/>
    <property type="evidence" value="ECO:0007669"/>
    <property type="project" value="UniProtKB-KW"/>
</dbReference>
<dbReference type="InterPro" id="IPR001959">
    <property type="entry name" value="Transposase"/>
</dbReference>
<keyword evidence="2" id="KW-0815">Transposition</keyword>
<keyword evidence="6" id="KW-0233">DNA recombination</keyword>
<feature type="domain" description="Probable transposase IS891/IS1136/IS1341" evidence="7">
    <location>
        <begin position="188"/>
        <end position="306"/>
    </location>
</feature>
<dbReference type="AlphaFoldDB" id="A0A4Q5AMM1"/>
<dbReference type="Pfam" id="PF07282">
    <property type="entry name" value="Cas12f1-like_TNB"/>
    <property type="match status" value="1"/>
</dbReference>